<feature type="compositionally biased region" description="Pro residues" evidence="1">
    <location>
        <begin position="79"/>
        <end position="95"/>
    </location>
</feature>
<evidence type="ECO:0000313" key="3">
    <source>
        <dbReference type="Proteomes" id="UP001286456"/>
    </source>
</evidence>
<keyword evidence="3" id="KW-1185">Reference proteome</keyword>
<dbReference type="EMBL" id="JAUEPO010000007">
    <property type="protein sequence ID" value="KAK3317639.1"/>
    <property type="molecule type" value="Genomic_DNA"/>
</dbReference>
<dbReference type="AlphaFoldDB" id="A0AAE0I3K8"/>
<feature type="region of interest" description="Disordered" evidence="1">
    <location>
        <begin position="25"/>
        <end position="100"/>
    </location>
</feature>
<name>A0AAE0I3K8_9PEZI</name>
<feature type="compositionally biased region" description="Polar residues" evidence="1">
    <location>
        <begin position="40"/>
        <end position="64"/>
    </location>
</feature>
<reference evidence="2" key="2">
    <citation type="submission" date="2023-06" db="EMBL/GenBank/DDBJ databases">
        <authorList>
            <consortium name="Lawrence Berkeley National Laboratory"/>
            <person name="Haridas S."/>
            <person name="Hensen N."/>
            <person name="Bonometti L."/>
            <person name="Westerberg I."/>
            <person name="Brannstrom I.O."/>
            <person name="Guillou S."/>
            <person name="Cros-Aarteil S."/>
            <person name="Calhoun S."/>
            <person name="Kuo A."/>
            <person name="Mondo S."/>
            <person name="Pangilinan J."/>
            <person name="Riley R."/>
            <person name="Labutti K."/>
            <person name="Andreopoulos B."/>
            <person name="Lipzen A."/>
            <person name="Chen C."/>
            <person name="Yanf M."/>
            <person name="Daum C."/>
            <person name="Ng V."/>
            <person name="Clum A."/>
            <person name="Steindorff A."/>
            <person name="Ohm R."/>
            <person name="Martin F."/>
            <person name="Silar P."/>
            <person name="Natvig D."/>
            <person name="Lalanne C."/>
            <person name="Gautier V."/>
            <person name="Ament-Velasquez S.L."/>
            <person name="Kruys A."/>
            <person name="Hutchinson M.I."/>
            <person name="Powell A.J."/>
            <person name="Barry K."/>
            <person name="Miller A.N."/>
            <person name="Grigoriev I.V."/>
            <person name="Debuchy R."/>
            <person name="Gladieux P."/>
            <person name="Thoren M.H."/>
            <person name="Johannesson H."/>
        </authorList>
    </citation>
    <scope>NUCLEOTIDE SEQUENCE</scope>
    <source>
        <strain evidence="2">SMH4131-1</strain>
    </source>
</reference>
<comment type="caution">
    <text evidence="2">The sequence shown here is derived from an EMBL/GenBank/DDBJ whole genome shotgun (WGS) entry which is preliminary data.</text>
</comment>
<organism evidence="2 3">
    <name type="scientific">Cercophora scortea</name>
    <dbReference type="NCBI Taxonomy" id="314031"/>
    <lineage>
        <taxon>Eukaryota</taxon>
        <taxon>Fungi</taxon>
        <taxon>Dikarya</taxon>
        <taxon>Ascomycota</taxon>
        <taxon>Pezizomycotina</taxon>
        <taxon>Sordariomycetes</taxon>
        <taxon>Sordariomycetidae</taxon>
        <taxon>Sordariales</taxon>
        <taxon>Lasiosphaeriaceae</taxon>
        <taxon>Cercophora</taxon>
    </lineage>
</organism>
<evidence type="ECO:0000256" key="1">
    <source>
        <dbReference type="SAM" id="MobiDB-lite"/>
    </source>
</evidence>
<protein>
    <submittedName>
        <fullName evidence="2">Uncharacterized protein</fullName>
    </submittedName>
</protein>
<evidence type="ECO:0000313" key="2">
    <source>
        <dbReference type="EMBL" id="KAK3317639.1"/>
    </source>
</evidence>
<proteinExistence type="predicted"/>
<sequence length="223" mass="24772">MDSSSLEAFDAMEFDLFDRSDIEQLERMGRSMMSPGDSLPHTSSAGGNTAPETEATARSRSPRPQASALENHPEFICDPVPPYTPRQEEPPPPPYDGQQSVVADNSQLTIPEPQVIPETSQRISEHEGALQAANPLPRLRTPTNPLARRGVRWANTVTIFHPSAGEPTVIQRLEELGYHSVMQVFVYRDGEGNYWLSQPQHRYGRLTPLTADNYTVAAGVFYI</sequence>
<feature type="region of interest" description="Disordered" evidence="1">
    <location>
        <begin position="1"/>
        <end position="20"/>
    </location>
</feature>
<accession>A0AAE0I3K8</accession>
<gene>
    <name evidence="2" type="ORF">B0T19DRAFT_446594</name>
</gene>
<reference evidence="2" key="1">
    <citation type="journal article" date="2023" name="Mol. Phylogenet. Evol.">
        <title>Genome-scale phylogeny and comparative genomics of the fungal order Sordariales.</title>
        <authorList>
            <person name="Hensen N."/>
            <person name="Bonometti L."/>
            <person name="Westerberg I."/>
            <person name="Brannstrom I.O."/>
            <person name="Guillou S."/>
            <person name="Cros-Aarteil S."/>
            <person name="Calhoun S."/>
            <person name="Haridas S."/>
            <person name="Kuo A."/>
            <person name="Mondo S."/>
            <person name="Pangilinan J."/>
            <person name="Riley R."/>
            <person name="LaButti K."/>
            <person name="Andreopoulos B."/>
            <person name="Lipzen A."/>
            <person name="Chen C."/>
            <person name="Yan M."/>
            <person name="Daum C."/>
            <person name="Ng V."/>
            <person name="Clum A."/>
            <person name="Steindorff A."/>
            <person name="Ohm R.A."/>
            <person name="Martin F."/>
            <person name="Silar P."/>
            <person name="Natvig D.O."/>
            <person name="Lalanne C."/>
            <person name="Gautier V."/>
            <person name="Ament-Velasquez S.L."/>
            <person name="Kruys A."/>
            <person name="Hutchinson M.I."/>
            <person name="Powell A.J."/>
            <person name="Barry K."/>
            <person name="Miller A.N."/>
            <person name="Grigoriev I.V."/>
            <person name="Debuchy R."/>
            <person name="Gladieux P."/>
            <person name="Hiltunen Thoren M."/>
            <person name="Johannesson H."/>
        </authorList>
    </citation>
    <scope>NUCLEOTIDE SEQUENCE</scope>
    <source>
        <strain evidence="2">SMH4131-1</strain>
    </source>
</reference>
<dbReference type="Proteomes" id="UP001286456">
    <property type="component" value="Unassembled WGS sequence"/>
</dbReference>